<dbReference type="InterPro" id="IPR046357">
    <property type="entry name" value="PPIase_dom_sf"/>
</dbReference>
<name>K4IMC6_PSYTT</name>
<proteinExistence type="predicted"/>
<dbReference type="EMBL" id="CP003879">
    <property type="protein sequence ID" value="AFU70226.1"/>
    <property type="molecule type" value="Genomic_DNA"/>
</dbReference>
<dbReference type="Proteomes" id="UP000008514">
    <property type="component" value="Chromosome"/>
</dbReference>
<evidence type="ECO:0000313" key="4">
    <source>
        <dbReference type="EMBL" id="AFU70226.1"/>
    </source>
</evidence>
<evidence type="ECO:0000256" key="1">
    <source>
        <dbReference type="PROSITE-ProRule" id="PRU00278"/>
    </source>
</evidence>
<reference evidence="4" key="2">
    <citation type="submission" date="2012-09" db="EMBL/GenBank/DDBJ databases">
        <title>The complete sequence of Psychroflexus torquis an extreme psychrophile from sea-ice that is stimulated by light.</title>
        <authorList>
            <person name="Feng S."/>
            <person name="Powell S.M."/>
            <person name="Bowman J.P."/>
        </authorList>
    </citation>
    <scope>NUCLEOTIDE SEQUENCE [LARGE SCALE GENOMIC DNA]</scope>
    <source>
        <strain evidence="4">ATCC 700755</strain>
    </source>
</reference>
<dbReference type="RefSeq" id="WP_015025772.1">
    <property type="nucleotide sequence ID" value="NC_018721.1"/>
</dbReference>
<protein>
    <submittedName>
        <fullName evidence="4">Rotamase superfamily protein</fullName>
    </submittedName>
</protein>
<dbReference type="GO" id="GO:0003755">
    <property type="term" value="F:peptidyl-prolyl cis-trans isomerase activity"/>
    <property type="evidence" value="ECO:0007669"/>
    <property type="project" value="UniProtKB-KW"/>
</dbReference>
<organism evidence="4 5">
    <name type="scientific">Psychroflexus torquis (strain ATCC 700755 / CIP 106069 / ACAM 623)</name>
    <dbReference type="NCBI Taxonomy" id="313595"/>
    <lineage>
        <taxon>Bacteria</taxon>
        <taxon>Pseudomonadati</taxon>
        <taxon>Bacteroidota</taxon>
        <taxon>Flavobacteriia</taxon>
        <taxon>Flavobacteriales</taxon>
        <taxon>Flavobacteriaceae</taxon>
        <taxon>Psychroflexus</taxon>
    </lineage>
</organism>
<accession>K4IMC6</accession>
<keyword evidence="2" id="KW-0732">Signal</keyword>
<evidence type="ECO:0000256" key="2">
    <source>
        <dbReference type="SAM" id="SignalP"/>
    </source>
</evidence>
<dbReference type="OrthoDB" id="1348210at2"/>
<dbReference type="KEGG" id="ptq:P700755_003631"/>
<keyword evidence="5" id="KW-1185">Reference proteome</keyword>
<sequence>MKVLVLFLIVAIFQLNAQNNLFQHNLTVFDDFGLSEKEIADYKSEGNLSIFNKEKHNSRLASKLFNLKVGQSIKLKKANKKKLKVLKKVDVEHYRLNYIFFDGSQLDYEDIEKQRDKILQMNKTYSFPTLAQMYSMDMRKNVGGDSGWFKKRSTPQDFQDAALSSRRVANETFKVDLISENWYYLILKSYSPILIEEILVLETPL</sequence>
<dbReference type="Pfam" id="PF13616">
    <property type="entry name" value="Rotamase_3"/>
    <property type="match status" value="1"/>
</dbReference>
<dbReference type="Gene3D" id="3.10.50.40">
    <property type="match status" value="1"/>
</dbReference>
<reference evidence="4" key="1">
    <citation type="submission" date="2006-03" db="EMBL/GenBank/DDBJ databases">
        <authorList>
            <person name="Bowman J."/>
            <person name="Ferriera S."/>
            <person name="Johnson J."/>
            <person name="Kravitz S."/>
            <person name="Halpern A."/>
            <person name="Remington K."/>
            <person name="Beeson K."/>
            <person name="Tran B."/>
            <person name="Rogers Y.-H."/>
            <person name="Friedman R."/>
            <person name="Venter J.C."/>
        </authorList>
    </citation>
    <scope>NUCLEOTIDE SEQUENCE [LARGE SCALE GENOMIC DNA]</scope>
    <source>
        <strain evidence="4">ATCC 700755</strain>
    </source>
</reference>
<feature type="signal peptide" evidence="2">
    <location>
        <begin position="1"/>
        <end position="17"/>
    </location>
</feature>
<keyword evidence="1" id="KW-0697">Rotamase</keyword>
<keyword evidence="1" id="KW-0413">Isomerase</keyword>
<feature type="chain" id="PRO_5003879078" evidence="2">
    <location>
        <begin position="18"/>
        <end position="205"/>
    </location>
</feature>
<dbReference type="SUPFAM" id="SSF54534">
    <property type="entry name" value="FKBP-like"/>
    <property type="match status" value="1"/>
</dbReference>
<dbReference type="InterPro" id="IPR000297">
    <property type="entry name" value="PPIase_PpiC"/>
</dbReference>
<evidence type="ECO:0000313" key="5">
    <source>
        <dbReference type="Proteomes" id="UP000008514"/>
    </source>
</evidence>
<dbReference type="AlphaFoldDB" id="K4IMC6"/>
<dbReference type="HOGENOM" id="CLU_1352967_0_0_10"/>
<evidence type="ECO:0000259" key="3">
    <source>
        <dbReference type="PROSITE" id="PS50198"/>
    </source>
</evidence>
<feature type="domain" description="PpiC" evidence="3">
    <location>
        <begin position="86"/>
        <end position="190"/>
    </location>
</feature>
<gene>
    <name evidence="4" type="ordered locus">P700755_003631</name>
</gene>
<dbReference type="PROSITE" id="PS50198">
    <property type="entry name" value="PPIC_PPIASE_2"/>
    <property type="match status" value="1"/>
</dbReference>
<dbReference type="STRING" id="313595.P700755_003631"/>
<dbReference type="eggNOG" id="ENOG502ZV6R">
    <property type="taxonomic scope" value="Bacteria"/>
</dbReference>